<dbReference type="STRING" id="556325.BHE16_06260"/>
<dbReference type="OrthoDB" id="880456at2"/>
<accession>A0A1L2ZNB4</accession>
<protein>
    <submittedName>
        <fullName evidence="1">Polyketide cyclase</fullName>
    </submittedName>
</protein>
<dbReference type="Proteomes" id="UP000183530">
    <property type="component" value="Chromosome"/>
</dbReference>
<dbReference type="EMBL" id="CP018135">
    <property type="protein sequence ID" value="APF40680.1"/>
    <property type="molecule type" value="Genomic_DNA"/>
</dbReference>
<evidence type="ECO:0000313" key="1">
    <source>
        <dbReference type="EMBL" id="APF40680.1"/>
    </source>
</evidence>
<organism evidence="1 2">
    <name type="scientific">Neomicrococcus aestuarii</name>
    <dbReference type="NCBI Taxonomy" id="556325"/>
    <lineage>
        <taxon>Bacteria</taxon>
        <taxon>Bacillati</taxon>
        <taxon>Actinomycetota</taxon>
        <taxon>Actinomycetes</taxon>
        <taxon>Micrococcales</taxon>
        <taxon>Micrococcaceae</taxon>
        <taxon>Neomicrococcus</taxon>
    </lineage>
</organism>
<gene>
    <name evidence="1" type="ORF">BHE16_06260</name>
</gene>
<keyword evidence="2" id="KW-1185">Reference proteome</keyword>
<evidence type="ECO:0000313" key="2">
    <source>
        <dbReference type="Proteomes" id="UP000183530"/>
    </source>
</evidence>
<reference evidence="1 2" key="1">
    <citation type="submission" date="2016-11" db="EMBL/GenBank/DDBJ databases">
        <title>Genome sequencing of Zhihengliuella aestuarii B18 antagonistic to Plasmodiophora brassicae.</title>
        <authorList>
            <person name="Luo Y."/>
        </authorList>
    </citation>
    <scope>NUCLEOTIDE SEQUENCE [LARGE SCALE GENOMIC DNA]</scope>
    <source>
        <strain evidence="1 2">B18</strain>
    </source>
</reference>
<dbReference type="KEGG" id="nae:BHE16_06260"/>
<dbReference type="Gene3D" id="3.30.530.20">
    <property type="match status" value="1"/>
</dbReference>
<proteinExistence type="predicted"/>
<dbReference type="RefSeq" id="WP_071894161.1">
    <property type="nucleotide sequence ID" value="NZ_CP018135.1"/>
</dbReference>
<name>A0A1L2ZNB4_9MICC</name>
<sequence>MLYPAHHICIGIDAEPAKVTQFAGNPANLPQWAAGLSAGIRHEGGKWITDSPMGVVEVRFTGPKRNDVPEHGILDHDVILPDGTTVHNPLRVLANGTGSEVIFTLYRLPGTSDVDLERDADMVREDLARLKQVLEQG</sequence>
<dbReference type="AlphaFoldDB" id="A0A1L2ZNB4"/>
<dbReference type="SUPFAM" id="SSF55961">
    <property type="entry name" value="Bet v1-like"/>
    <property type="match status" value="1"/>
</dbReference>
<dbReference type="InterPro" id="IPR023393">
    <property type="entry name" value="START-like_dom_sf"/>
</dbReference>